<organism evidence="4 5">
    <name type="scientific">Tuber aestivum</name>
    <name type="common">summer truffle</name>
    <dbReference type="NCBI Taxonomy" id="59557"/>
    <lineage>
        <taxon>Eukaryota</taxon>
        <taxon>Fungi</taxon>
        <taxon>Dikarya</taxon>
        <taxon>Ascomycota</taxon>
        <taxon>Pezizomycotina</taxon>
        <taxon>Pezizomycetes</taxon>
        <taxon>Pezizales</taxon>
        <taxon>Tuberaceae</taxon>
        <taxon>Tuber</taxon>
    </lineage>
</organism>
<dbReference type="Proteomes" id="UP001412239">
    <property type="component" value="Unassembled WGS sequence"/>
</dbReference>
<proteinExistence type="predicted"/>
<dbReference type="Pfam" id="PF17733">
    <property type="entry name" value="KPWE_dom"/>
    <property type="match status" value="1"/>
</dbReference>
<sequence length="225" mass="23788">MTSQSFPQPADLESFDAIDAYDWGSDREFQTGLQSILSSVPSPTAEQKEGLTLRAKCFFYSKMSGIRIDYNAYRARISGGKPNPTATTATIAPAVPETPQEFAQKEHSTLLDSTSEEPILDTTEPDVNSERFPLSDPDPNTPAASPGGTPDAPYPNSFAYIVELITTGQPIPGIKHIPSELNSAPPSEPVRAKRLKPWERASGDNPSPSAGVAVRGGGGGGGGGE</sequence>
<keyword evidence="5" id="KW-1185">Reference proteome</keyword>
<evidence type="ECO:0000259" key="3">
    <source>
        <dbReference type="Pfam" id="PF25871"/>
    </source>
</evidence>
<dbReference type="EMBL" id="LN891025">
    <property type="protein sequence ID" value="CUS11334.1"/>
    <property type="molecule type" value="Genomic_DNA"/>
</dbReference>
<name>A0A292PW25_9PEZI</name>
<dbReference type="InterPro" id="IPR040554">
    <property type="entry name" value="KPWE_PEX14_dom"/>
</dbReference>
<evidence type="ECO:0000256" key="1">
    <source>
        <dbReference type="SAM" id="MobiDB-lite"/>
    </source>
</evidence>
<dbReference type="PANTHER" id="PTHR36855">
    <property type="entry name" value="CHROMOSOME 10, WHOLE GENOME SHOTGUN SEQUENCE"/>
    <property type="match status" value="1"/>
</dbReference>
<dbReference type="PANTHER" id="PTHR36855:SF1">
    <property type="entry name" value="PEROXISOME MEMBRANE ANCHOR PROTEIN PEX14P N-TERMINAL DOMAIN-CONTAINING PROTEIN"/>
    <property type="match status" value="1"/>
</dbReference>
<feature type="region of interest" description="Disordered" evidence="1">
    <location>
        <begin position="100"/>
        <end position="154"/>
    </location>
</feature>
<feature type="domain" description="Peroxisomal membrane protein PEX14-like KPWE" evidence="2">
    <location>
        <begin position="153"/>
        <end position="200"/>
    </location>
</feature>
<evidence type="ECO:0000259" key="2">
    <source>
        <dbReference type="Pfam" id="PF17733"/>
    </source>
</evidence>
<dbReference type="AlphaFoldDB" id="A0A292PW25"/>
<evidence type="ECO:0000313" key="4">
    <source>
        <dbReference type="EMBL" id="CUS11334.1"/>
    </source>
</evidence>
<feature type="domain" description="PEX14-like helix-turn-helix" evidence="3">
    <location>
        <begin position="14"/>
        <end position="75"/>
    </location>
</feature>
<feature type="compositionally biased region" description="Gly residues" evidence="1">
    <location>
        <begin position="214"/>
        <end position="225"/>
    </location>
</feature>
<feature type="region of interest" description="Disordered" evidence="1">
    <location>
        <begin position="176"/>
        <end position="225"/>
    </location>
</feature>
<gene>
    <name evidence="4" type="ORF">GSTUAT00004611001</name>
</gene>
<reference evidence="4" key="1">
    <citation type="submission" date="2015-10" db="EMBL/GenBank/DDBJ databases">
        <authorList>
            <person name="Regsiter A."/>
            <person name="william w."/>
        </authorList>
    </citation>
    <scope>NUCLEOTIDE SEQUENCE</scope>
    <source>
        <strain evidence="4">Montdore</strain>
    </source>
</reference>
<dbReference type="Pfam" id="PF25871">
    <property type="entry name" value="HTH_76"/>
    <property type="match status" value="1"/>
</dbReference>
<dbReference type="InterPro" id="IPR058841">
    <property type="entry name" value="HTH_76"/>
</dbReference>
<accession>A0A292PW25</accession>
<protein>
    <submittedName>
        <fullName evidence="4">Uncharacterized protein</fullName>
    </submittedName>
</protein>
<evidence type="ECO:0000313" key="5">
    <source>
        <dbReference type="Proteomes" id="UP001412239"/>
    </source>
</evidence>